<dbReference type="OrthoDB" id="32865at2"/>
<dbReference type="SUPFAM" id="SSF52833">
    <property type="entry name" value="Thioredoxin-like"/>
    <property type="match status" value="1"/>
</dbReference>
<dbReference type="RefSeq" id="WP_093857248.1">
    <property type="nucleotide sequence ID" value="NZ_BJVZ01000004.1"/>
</dbReference>
<dbReference type="InterPro" id="IPR008554">
    <property type="entry name" value="Glutaredoxin-like"/>
</dbReference>
<dbReference type="STRING" id="237069.SAMN05216498_2841"/>
<dbReference type="InterPro" id="IPR036249">
    <property type="entry name" value="Thioredoxin-like_sf"/>
</dbReference>
<keyword evidence="2" id="KW-1185">Reference proteome</keyword>
<protein>
    <submittedName>
        <fullName evidence="1">Glutaredoxin</fullName>
    </submittedName>
</protein>
<dbReference type="PANTHER" id="PTHR33558">
    <property type="entry name" value="GLUTAREDOXIN-LIKE PROTEIN C5ORF63 HOMOLOG"/>
    <property type="match status" value="1"/>
</dbReference>
<proteinExistence type="predicted"/>
<dbReference type="Proteomes" id="UP000199334">
    <property type="component" value="Unassembled WGS sequence"/>
</dbReference>
<sequence>MKPKMTFYTKPNCKLCDDAKALLETYQLMYSFDIEEHNIEEDDELLEKYFLTIPVIKYHDQEINAEELNPETLDTFLKENLSD</sequence>
<gene>
    <name evidence="1" type="ORF">SAMN05216498_2841</name>
</gene>
<dbReference type="PANTHER" id="PTHR33558:SF1">
    <property type="entry name" value="GLUTAREDOXIN-LIKE PROTEIN C5ORF63 HOMOLOG"/>
    <property type="match status" value="1"/>
</dbReference>
<name>A0A1H0DEH9_9BACI</name>
<organism evidence="1 2">
    <name type="scientific">Tenuibacillus multivorans</name>
    <dbReference type="NCBI Taxonomy" id="237069"/>
    <lineage>
        <taxon>Bacteria</taxon>
        <taxon>Bacillati</taxon>
        <taxon>Bacillota</taxon>
        <taxon>Bacilli</taxon>
        <taxon>Bacillales</taxon>
        <taxon>Bacillaceae</taxon>
        <taxon>Tenuibacillus</taxon>
    </lineage>
</organism>
<evidence type="ECO:0000313" key="2">
    <source>
        <dbReference type="Proteomes" id="UP000199334"/>
    </source>
</evidence>
<dbReference type="Pfam" id="PF05768">
    <property type="entry name" value="Glrx-like"/>
    <property type="match status" value="1"/>
</dbReference>
<dbReference type="AlphaFoldDB" id="A0A1H0DEH9"/>
<accession>A0A1H0DEH9</accession>
<evidence type="ECO:0000313" key="1">
    <source>
        <dbReference type="EMBL" id="SDN68573.1"/>
    </source>
</evidence>
<dbReference type="Gene3D" id="3.40.30.10">
    <property type="entry name" value="Glutaredoxin"/>
    <property type="match status" value="1"/>
</dbReference>
<reference evidence="1 2" key="1">
    <citation type="submission" date="2016-10" db="EMBL/GenBank/DDBJ databases">
        <authorList>
            <person name="de Groot N.N."/>
        </authorList>
    </citation>
    <scope>NUCLEOTIDE SEQUENCE [LARGE SCALE GENOMIC DNA]</scope>
    <source>
        <strain evidence="1 2">CGMCC 1.3442</strain>
    </source>
</reference>
<dbReference type="EMBL" id="FNIG01000007">
    <property type="protein sequence ID" value="SDN68573.1"/>
    <property type="molecule type" value="Genomic_DNA"/>
</dbReference>
<dbReference type="InterPro" id="IPR052565">
    <property type="entry name" value="Glutaredoxin-like_YDR286C"/>
</dbReference>